<dbReference type="EC" id="4.99.1.12" evidence="2"/>
<dbReference type="PANTHER" id="PTHR36566">
    <property type="entry name" value="NICKEL INSERTION PROTEIN-RELATED"/>
    <property type="match status" value="1"/>
</dbReference>
<organism evidence="3 4">
    <name type="scientific">Pediococcus claussenii (strain ATCC BAA-344 / DSM 14800 / JCM 18046 / KCTC 3811 / LMG 21948 / P06)</name>
    <dbReference type="NCBI Taxonomy" id="701521"/>
    <lineage>
        <taxon>Bacteria</taxon>
        <taxon>Bacillati</taxon>
        <taxon>Bacillota</taxon>
        <taxon>Bacilli</taxon>
        <taxon>Lactobacillales</taxon>
        <taxon>Lactobacillaceae</taxon>
        <taxon>Pediococcus</taxon>
    </lineage>
</organism>
<comment type="similarity">
    <text evidence="2">Belongs to the LarC family.</text>
</comment>
<proteinExistence type="inferred from homology"/>
<dbReference type="EMBL" id="CP003137">
    <property type="protein sequence ID" value="AEV95994.1"/>
    <property type="molecule type" value="Genomic_DNA"/>
</dbReference>
<evidence type="ECO:0000313" key="4">
    <source>
        <dbReference type="Proteomes" id="UP000005444"/>
    </source>
</evidence>
<keyword evidence="4" id="KW-1185">Reference proteome</keyword>
<keyword evidence="2" id="KW-0456">Lyase</keyword>
<dbReference type="HOGENOM" id="CLU_028523_2_1_9"/>
<reference evidence="3 4" key="1">
    <citation type="journal article" date="2012" name="J. Bacteriol.">
        <title>Complete Genome Sequence of the Beer Spoilage Organism Pediococcus claussenii ATCC BAA-344T.</title>
        <authorList>
            <person name="Pittet V."/>
            <person name="Abegunde T."/>
            <person name="Marfleet T."/>
            <person name="Haakensen M."/>
            <person name="Morrow K."/>
            <person name="Jayaprakash T."/>
            <person name="Schroeder K."/>
            <person name="Trost B."/>
            <person name="Byrns S."/>
            <person name="Bergsveinson J."/>
            <person name="Kusalik A."/>
            <person name="Ziola B."/>
        </authorList>
    </citation>
    <scope>NUCLEOTIDE SEQUENCE [LARGE SCALE GENOMIC DNA]</scope>
    <source>
        <strain evidence="3 4">ATCC BAA-344</strain>
    </source>
</reference>
<dbReference type="PATRIC" id="fig|701521.8.peg.1683"/>
<dbReference type="STRING" id="701521.PECL_1781"/>
<dbReference type="GO" id="GO:0016151">
    <property type="term" value="F:nickel cation binding"/>
    <property type="evidence" value="ECO:0007669"/>
    <property type="project" value="UniProtKB-UniRule"/>
</dbReference>
<dbReference type="eggNOG" id="COG1641">
    <property type="taxonomic scope" value="Bacteria"/>
</dbReference>
<comment type="catalytic activity">
    <reaction evidence="2">
        <text>Ni(II)-pyridinium-3,5-bisthiocarboxylate mononucleotide = pyridinium-3,5-bisthiocarboxylate mononucleotide + Ni(2+)</text>
        <dbReference type="Rhea" id="RHEA:54784"/>
        <dbReference type="ChEBI" id="CHEBI:49786"/>
        <dbReference type="ChEBI" id="CHEBI:137372"/>
        <dbReference type="ChEBI" id="CHEBI:137373"/>
        <dbReference type="EC" id="4.99.1.12"/>
    </reaction>
</comment>
<dbReference type="AlphaFoldDB" id="G8PBT6"/>
<dbReference type="RefSeq" id="WP_014216188.1">
    <property type="nucleotide sequence ID" value="NC_016605.1"/>
</dbReference>
<dbReference type="GO" id="GO:0051604">
    <property type="term" value="P:protein maturation"/>
    <property type="evidence" value="ECO:0007669"/>
    <property type="project" value="UniProtKB-UniRule"/>
</dbReference>
<dbReference type="Gene3D" id="3.30.70.1380">
    <property type="entry name" value="Transcriptional regulatory protein pf0864 domain like"/>
    <property type="match status" value="1"/>
</dbReference>
<dbReference type="GO" id="GO:0016829">
    <property type="term" value="F:lyase activity"/>
    <property type="evidence" value="ECO:0007669"/>
    <property type="project" value="UniProtKB-UniRule"/>
</dbReference>
<sequence>MTSLFLEPFSGLSGDMLNGLLIDLGGDADKLRLALQDFSIGEYKVNVERTEKSSIYGIDFDVCIKNHGKDTGIKNDFAHHHHHESRGLVEIVNMINGSGLSGTVKEHSINVFNDIAKAEATVHNVGMKEIHFHEIGAIDSIVDIVSFFILWEQLDIDKVYSTPITEGSGTIHVAHGEMPVPVPAVMQLRKNYPLKIIQDFEVKTELVTPTGLALFKEIAPIFISPTDMYVSKVGYGFGKRNTGKFNALRGSLLTSKHSKQEVRSNNDEVIKIEVNIDDQTAEQIGFAVDKLFENGALDVFCTPIQMKKNRPGVLMTVLLKTTNFNKIAYLVFKHTNTAGFRYQTMKREVMKREFKSVEFEHDVVRAKEYKYKDITRRKLEYEDCASVAEKRGWSLYSTYKKLQNLF</sequence>
<dbReference type="PANTHER" id="PTHR36566:SF1">
    <property type="entry name" value="PYRIDINIUM-3,5-BISTHIOCARBOXYLIC ACID MONONUCLEOTIDE NICKEL INSERTION PROTEIN"/>
    <property type="match status" value="1"/>
</dbReference>
<keyword evidence="1 2" id="KW-0533">Nickel</keyword>
<evidence type="ECO:0000256" key="2">
    <source>
        <dbReference type="HAMAP-Rule" id="MF_01074"/>
    </source>
</evidence>
<dbReference type="NCBIfam" id="TIGR00299">
    <property type="entry name" value="nickel pincer cofactor biosynthesis protein LarC"/>
    <property type="match status" value="1"/>
</dbReference>
<dbReference type="Proteomes" id="UP000005444">
    <property type="component" value="Chromosome"/>
</dbReference>
<evidence type="ECO:0000313" key="3">
    <source>
        <dbReference type="EMBL" id="AEV95994.1"/>
    </source>
</evidence>
<protein>
    <recommendedName>
        <fullName evidence="2">Pyridinium-3,5-bisthiocarboxylic acid mononucleotide nickel insertion protein</fullName>
        <shortName evidence="2">P2TMN nickel insertion protein</shortName>
        <ecNumber evidence="2">4.99.1.12</ecNumber>
    </recommendedName>
    <alternativeName>
        <fullName evidence="2">Nickel-pincer cofactor biosynthesis protein LarC</fullName>
    </alternativeName>
</protein>
<dbReference type="InterPro" id="IPR002822">
    <property type="entry name" value="Ni_insertion"/>
</dbReference>
<dbReference type="Pfam" id="PF01969">
    <property type="entry name" value="Ni_insertion"/>
    <property type="match status" value="1"/>
</dbReference>
<gene>
    <name evidence="2" type="primary">larC</name>
    <name evidence="3" type="ordered locus">PECL_1781</name>
</gene>
<accession>G8PBT6</accession>
<name>G8PBT6_PEDCP</name>
<dbReference type="HAMAP" id="MF_01074">
    <property type="entry name" value="LarC"/>
    <property type="match status" value="1"/>
</dbReference>
<dbReference type="KEGG" id="pce:PECL_1781"/>
<evidence type="ECO:0000256" key="1">
    <source>
        <dbReference type="ARBA" id="ARBA00022596"/>
    </source>
</evidence>
<comment type="function">
    <text evidence="2">Involved in the biosynthesis of a nickel-pincer cofactor ((SCS)Ni(II) pincer complex). Binds Ni(2+), and functions in nickel delivery to pyridinium-3,5-bisthiocarboxylic acid mononucleotide (P2TMN), to form the mature cofactor. Is thus probably required for the activation of nickel-pincer cofactor-dependent enzymes.</text>
</comment>